<dbReference type="InterPro" id="IPR036390">
    <property type="entry name" value="WH_DNA-bd_sf"/>
</dbReference>
<dbReference type="EMBL" id="BMZO01000002">
    <property type="protein sequence ID" value="GHC65393.1"/>
    <property type="molecule type" value="Genomic_DNA"/>
</dbReference>
<organism evidence="5 6">
    <name type="scientific">Limoniibacter endophyticus</name>
    <dbReference type="NCBI Taxonomy" id="1565040"/>
    <lineage>
        <taxon>Bacteria</taxon>
        <taxon>Pseudomonadati</taxon>
        <taxon>Pseudomonadota</taxon>
        <taxon>Alphaproteobacteria</taxon>
        <taxon>Hyphomicrobiales</taxon>
        <taxon>Bartonellaceae</taxon>
        <taxon>Limoniibacter</taxon>
    </lineage>
</organism>
<evidence type="ECO:0000313" key="5">
    <source>
        <dbReference type="EMBL" id="GHC65393.1"/>
    </source>
</evidence>
<protein>
    <submittedName>
        <fullName evidence="5">MarR family transcriptional regulator</fullName>
    </submittedName>
</protein>
<dbReference type="Gene3D" id="1.10.10.10">
    <property type="entry name" value="Winged helix-like DNA-binding domain superfamily/Winged helix DNA-binding domain"/>
    <property type="match status" value="1"/>
</dbReference>
<keyword evidence="2" id="KW-0238">DNA-binding</keyword>
<dbReference type="SMART" id="SM00347">
    <property type="entry name" value="HTH_MARR"/>
    <property type="match status" value="1"/>
</dbReference>
<evidence type="ECO:0000313" key="6">
    <source>
        <dbReference type="Proteomes" id="UP000641137"/>
    </source>
</evidence>
<dbReference type="PROSITE" id="PS50995">
    <property type="entry name" value="HTH_MARR_2"/>
    <property type="match status" value="1"/>
</dbReference>
<sequence length="142" mass="16047">MNCWKEKSFAALIFDANRLLHKRFEARIATHGLSAAQWRLLASLVQEEGAAQARLAQLLDIEPISVSRLLDRMERGGWIERRPHPEDRRMRLIYATDQGREAFAEIKAVAASVYEEALEGLSAQDRETMLTALATVNGNLNE</sequence>
<dbReference type="PROSITE" id="PS01117">
    <property type="entry name" value="HTH_MARR_1"/>
    <property type="match status" value="1"/>
</dbReference>
<dbReference type="InterPro" id="IPR036388">
    <property type="entry name" value="WH-like_DNA-bd_sf"/>
</dbReference>
<dbReference type="AlphaFoldDB" id="A0A8J3GFX2"/>
<dbReference type="Proteomes" id="UP000641137">
    <property type="component" value="Unassembled WGS sequence"/>
</dbReference>
<reference evidence="5" key="2">
    <citation type="submission" date="2020-09" db="EMBL/GenBank/DDBJ databases">
        <authorList>
            <person name="Sun Q."/>
            <person name="Kim S."/>
        </authorList>
    </citation>
    <scope>NUCLEOTIDE SEQUENCE</scope>
    <source>
        <strain evidence="5">KCTC 42097</strain>
    </source>
</reference>
<dbReference type="InterPro" id="IPR039422">
    <property type="entry name" value="MarR/SlyA-like"/>
</dbReference>
<evidence type="ECO:0000259" key="4">
    <source>
        <dbReference type="PROSITE" id="PS50995"/>
    </source>
</evidence>
<proteinExistence type="predicted"/>
<evidence type="ECO:0000256" key="1">
    <source>
        <dbReference type="ARBA" id="ARBA00023015"/>
    </source>
</evidence>
<dbReference type="InterPro" id="IPR000835">
    <property type="entry name" value="HTH_MarR-typ"/>
</dbReference>
<name>A0A8J3GFX2_9HYPH</name>
<keyword evidence="1" id="KW-0805">Transcription regulation</keyword>
<dbReference type="Pfam" id="PF01047">
    <property type="entry name" value="MarR"/>
    <property type="match status" value="1"/>
</dbReference>
<gene>
    <name evidence="5" type="ORF">GCM10010136_08070</name>
</gene>
<keyword evidence="3" id="KW-0804">Transcription</keyword>
<dbReference type="SUPFAM" id="SSF46785">
    <property type="entry name" value="Winged helix' DNA-binding domain"/>
    <property type="match status" value="1"/>
</dbReference>
<accession>A0A8J3GFX2</accession>
<dbReference type="GO" id="GO:0003700">
    <property type="term" value="F:DNA-binding transcription factor activity"/>
    <property type="evidence" value="ECO:0007669"/>
    <property type="project" value="InterPro"/>
</dbReference>
<dbReference type="GO" id="GO:0006950">
    <property type="term" value="P:response to stress"/>
    <property type="evidence" value="ECO:0007669"/>
    <property type="project" value="TreeGrafter"/>
</dbReference>
<evidence type="ECO:0000256" key="2">
    <source>
        <dbReference type="ARBA" id="ARBA00023125"/>
    </source>
</evidence>
<reference evidence="5" key="1">
    <citation type="journal article" date="2014" name="Int. J. Syst. Evol. Microbiol.">
        <title>Complete genome sequence of Corynebacterium casei LMG S-19264T (=DSM 44701T), isolated from a smear-ripened cheese.</title>
        <authorList>
            <consortium name="US DOE Joint Genome Institute (JGI-PGF)"/>
            <person name="Walter F."/>
            <person name="Albersmeier A."/>
            <person name="Kalinowski J."/>
            <person name="Ruckert C."/>
        </authorList>
    </citation>
    <scope>NUCLEOTIDE SEQUENCE</scope>
    <source>
        <strain evidence="5">KCTC 42097</strain>
    </source>
</reference>
<dbReference type="GO" id="GO:0003677">
    <property type="term" value="F:DNA binding"/>
    <property type="evidence" value="ECO:0007669"/>
    <property type="project" value="UniProtKB-KW"/>
</dbReference>
<dbReference type="PRINTS" id="PR00598">
    <property type="entry name" value="HTHMARR"/>
</dbReference>
<evidence type="ECO:0000256" key="3">
    <source>
        <dbReference type="ARBA" id="ARBA00023163"/>
    </source>
</evidence>
<dbReference type="RefSeq" id="WP_189488136.1">
    <property type="nucleotide sequence ID" value="NZ_BMZO01000002.1"/>
</dbReference>
<dbReference type="PANTHER" id="PTHR33164:SF64">
    <property type="entry name" value="TRANSCRIPTIONAL REGULATOR SLYA"/>
    <property type="match status" value="1"/>
</dbReference>
<dbReference type="InterPro" id="IPR023187">
    <property type="entry name" value="Tscrpt_reg_MarR-type_CS"/>
</dbReference>
<dbReference type="PANTHER" id="PTHR33164">
    <property type="entry name" value="TRANSCRIPTIONAL REGULATOR, MARR FAMILY"/>
    <property type="match status" value="1"/>
</dbReference>
<keyword evidence="6" id="KW-1185">Reference proteome</keyword>
<feature type="domain" description="HTH marR-type" evidence="4">
    <location>
        <begin position="6"/>
        <end position="138"/>
    </location>
</feature>
<comment type="caution">
    <text evidence="5">The sequence shown here is derived from an EMBL/GenBank/DDBJ whole genome shotgun (WGS) entry which is preliminary data.</text>
</comment>